<dbReference type="EMBL" id="JABELV010000005">
    <property type="protein sequence ID" value="KAG7575327.1"/>
    <property type="molecule type" value="Genomic_DNA"/>
</dbReference>
<dbReference type="CDD" id="cd02440">
    <property type="entry name" value="AdoMet_MTases"/>
    <property type="match status" value="1"/>
</dbReference>
<gene>
    <name evidence="1" type="ORF">FFLO_00491</name>
</gene>
<evidence type="ECO:0000313" key="2">
    <source>
        <dbReference type="Proteomes" id="UP000812966"/>
    </source>
</evidence>
<dbReference type="Pfam" id="PF13489">
    <property type="entry name" value="Methyltransf_23"/>
    <property type="match status" value="1"/>
</dbReference>
<reference evidence="1" key="1">
    <citation type="submission" date="2020-04" db="EMBL/GenBank/DDBJ databases">
        <title>Analysis of mating type loci in Filobasidium floriforme.</title>
        <authorList>
            <person name="Nowrousian M."/>
        </authorList>
    </citation>
    <scope>NUCLEOTIDE SEQUENCE</scope>
    <source>
        <strain evidence="1">CBS 6242</strain>
    </source>
</reference>
<dbReference type="PANTHER" id="PTHR42912:SF95">
    <property type="entry name" value="METHYLTRANSFERASE TYPE 11 DOMAIN-CONTAINING PROTEIN"/>
    <property type="match status" value="1"/>
</dbReference>
<accession>A0A8K0NTE6</accession>
<dbReference type="SUPFAM" id="SSF53335">
    <property type="entry name" value="S-adenosyl-L-methionine-dependent methyltransferases"/>
    <property type="match status" value="1"/>
</dbReference>
<comment type="caution">
    <text evidence="1">The sequence shown here is derived from an EMBL/GenBank/DDBJ whole genome shotgun (WGS) entry which is preliminary data.</text>
</comment>
<proteinExistence type="predicted"/>
<dbReference type="Gene3D" id="3.40.50.150">
    <property type="entry name" value="Vaccinia Virus protein VP39"/>
    <property type="match status" value="1"/>
</dbReference>
<dbReference type="InterPro" id="IPR050508">
    <property type="entry name" value="Methyltransf_Superfamily"/>
</dbReference>
<dbReference type="GO" id="GO:0008168">
    <property type="term" value="F:methyltransferase activity"/>
    <property type="evidence" value="ECO:0007669"/>
    <property type="project" value="TreeGrafter"/>
</dbReference>
<dbReference type="Proteomes" id="UP000812966">
    <property type="component" value="Unassembled WGS sequence"/>
</dbReference>
<sequence>METIRSVTNTISEAASSAFQSSYDVARKGFGEGTNEHVSRARPSYPAESLQNIHKSLSPTALSRPEGLNIIELGSGTGLFSRILLAPPSSEYPTWNIHSLYAVEPSEGMRTQWTKKYDGLVESGDFDPGRVVNGGEVQTLNGGFTDLSGLKSRLRERGEEEQWADLVVMAQAWHWAHPDYDAAIKEIASIMKPDGVLVFIWNNENRDPPYPQDLRTFEMSLEAGTPQQHRGLWEATFEAPSYTANFREERGDRNIVHWKSVHDDRKRIDRVLSKSYVASRSETEKEDIIAKIKEIQTTDDGKEWIDREAGTYYQPWWTLVVAMHRK</sequence>
<organism evidence="1 2">
    <name type="scientific">Filobasidium floriforme</name>
    <dbReference type="NCBI Taxonomy" id="5210"/>
    <lineage>
        <taxon>Eukaryota</taxon>
        <taxon>Fungi</taxon>
        <taxon>Dikarya</taxon>
        <taxon>Basidiomycota</taxon>
        <taxon>Agaricomycotina</taxon>
        <taxon>Tremellomycetes</taxon>
        <taxon>Filobasidiales</taxon>
        <taxon>Filobasidiaceae</taxon>
        <taxon>Filobasidium</taxon>
    </lineage>
</organism>
<protein>
    <recommendedName>
        <fullName evidence="3">Methyltransferase type 11 domain-containing protein</fullName>
    </recommendedName>
</protein>
<dbReference type="PANTHER" id="PTHR42912">
    <property type="entry name" value="METHYLTRANSFERASE"/>
    <property type="match status" value="1"/>
</dbReference>
<evidence type="ECO:0000313" key="1">
    <source>
        <dbReference type="EMBL" id="KAG7575327.1"/>
    </source>
</evidence>
<name>A0A8K0NTE6_9TREE</name>
<keyword evidence="2" id="KW-1185">Reference proteome</keyword>
<evidence type="ECO:0008006" key="3">
    <source>
        <dbReference type="Google" id="ProtNLM"/>
    </source>
</evidence>
<dbReference type="AlphaFoldDB" id="A0A8K0NTE6"/>
<dbReference type="InterPro" id="IPR029063">
    <property type="entry name" value="SAM-dependent_MTases_sf"/>
</dbReference>